<accession>A0A060UK46</accession>
<organism evidence="1">
    <name type="scientific">Acidithiobacillus ferrivorans</name>
    <dbReference type="NCBI Taxonomy" id="160808"/>
    <lineage>
        <taxon>Bacteria</taxon>
        <taxon>Pseudomonadati</taxon>
        <taxon>Pseudomonadota</taxon>
        <taxon>Acidithiobacillia</taxon>
        <taxon>Acidithiobacillales</taxon>
        <taxon>Acidithiobacillaceae</taxon>
        <taxon>Acidithiobacillus</taxon>
    </lineage>
</organism>
<gene>
    <name evidence="1" type="ORF">AFERRI_110034</name>
</gene>
<comment type="caution">
    <text evidence="1">The sequence shown here is derived from an EMBL/GenBank/DDBJ whole genome shotgun (WGS) entry which is preliminary data.</text>
</comment>
<proteinExistence type="predicted"/>
<sequence>MSVSLTLSGKSVTKGIGLLGNKTLFRQFLALPSQQRGVSETVKPPPIHI</sequence>
<evidence type="ECO:0000313" key="1">
    <source>
        <dbReference type="EMBL" id="CDQ08870.1"/>
    </source>
</evidence>
<dbReference type="AlphaFoldDB" id="A0A060UK46"/>
<reference evidence="1" key="1">
    <citation type="submission" date="2014-03" db="EMBL/GenBank/DDBJ databases">
        <authorList>
            <person name="Genoscope - CEA"/>
        </authorList>
    </citation>
    <scope>NUCLEOTIDE SEQUENCE [LARGE SCALE GENOMIC DNA]</scope>
    <source>
        <strain evidence="1">CF27</strain>
    </source>
</reference>
<reference evidence="1" key="2">
    <citation type="submission" date="2014-07" db="EMBL/GenBank/DDBJ databases">
        <title>Initial genome analysis of the psychrotolerant acidophile Acidithiobacillus ferrivorans CF27: insights into iron and sulfur oxidation pathways and into biofilm formation.</title>
        <authorList>
            <person name="Talla E."/>
            <person name="Hedrich S."/>
            <person name="Mangenot S."/>
            <person name="Ji B."/>
            <person name="Johnson D.B."/>
            <person name="Barbe V."/>
            <person name="Bonnefoy V."/>
        </authorList>
    </citation>
    <scope>NUCLEOTIDE SEQUENCE [LARGE SCALE GENOMIC DNA]</scope>
    <source>
        <strain evidence="1">CF27</strain>
    </source>
</reference>
<protein>
    <submittedName>
        <fullName evidence="1">Uncharacterized protein</fullName>
    </submittedName>
</protein>
<dbReference type="EMBL" id="CCCS020000003">
    <property type="protein sequence ID" value="CDQ08870.1"/>
    <property type="molecule type" value="Genomic_DNA"/>
</dbReference>
<name>A0A060UK46_9PROT</name>